<dbReference type="PROSITE" id="PS51094">
    <property type="entry name" value="PTS_EIIA_TYPE_2"/>
    <property type="match status" value="1"/>
</dbReference>
<dbReference type="Gene3D" id="3.40.930.10">
    <property type="entry name" value="Mannitol-specific EII, Chain A"/>
    <property type="match status" value="1"/>
</dbReference>
<accession>A0A3N0I0I0</accession>
<keyword evidence="3" id="KW-1185">Reference proteome</keyword>
<dbReference type="InterPro" id="IPR051541">
    <property type="entry name" value="PTS_SugarTrans_NitroReg"/>
</dbReference>
<gene>
    <name evidence="2" type="ORF">EDX97_06405</name>
</gene>
<dbReference type="InterPro" id="IPR016152">
    <property type="entry name" value="PTrfase/Anion_transptr"/>
</dbReference>
<keyword evidence="2" id="KW-0762">Sugar transport</keyword>
<dbReference type="AlphaFoldDB" id="A0A3N0I0I0"/>
<evidence type="ECO:0000313" key="3">
    <source>
        <dbReference type="Proteomes" id="UP000276568"/>
    </source>
</evidence>
<dbReference type="PANTHER" id="PTHR47738:SF3">
    <property type="entry name" value="PHOSPHOTRANSFERASE SYSTEM MANNITOL_FRUCTOSE-SPECIFIC IIA DOMAIN CONTAINING PROTEIN"/>
    <property type="match status" value="1"/>
</dbReference>
<comment type="caution">
    <text evidence="2">The sequence shown here is derived from an EMBL/GenBank/DDBJ whole genome shotgun (WGS) entry which is preliminary data.</text>
</comment>
<dbReference type="Proteomes" id="UP000276568">
    <property type="component" value="Unassembled WGS sequence"/>
</dbReference>
<protein>
    <submittedName>
        <fullName evidence="2">PTS sugar transporter subunit IIA</fullName>
    </submittedName>
</protein>
<dbReference type="SUPFAM" id="SSF55804">
    <property type="entry name" value="Phoshotransferase/anion transport protein"/>
    <property type="match status" value="1"/>
</dbReference>
<proteinExistence type="predicted"/>
<evidence type="ECO:0000313" key="2">
    <source>
        <dbReference type="EMBL" id="RNM30417.1"/>
    </source>
</evidence>
<organism evidence="2 3">
    <name type="scientific">Absicoccus porci</name>
    <dbReference type="NCBI Taxonomy" id="2486576"/>
    <lineage>
        <taxon>Bacteria</taxon>
        <taxon>Bacillati</taxon>
        <taxon>Bacillota</taxon>
        <taxon>Erysipelotrichia</taxon>
        <taxon>Erysipelotrichales</taxon>
        <taxon>Erysipelotrichaceae</taxon>
        <taxon>Absicoccus</taxon>
    </lineage>
</organism>
<sequence length="152" mass="17212">MDDMKYFAIEGHANTDFEAIHLCAQKLKEEGYVTDQFESNCINREKEYPTGLPTVVPVAMPHSEASGVVKNAICMLKLDKPVCFRRMDDETEEISAKMVFNLALTDSSHMEILQHLMGLFADTDKMQDLYDTDVVNLPEKLAAYIKQGQESE</sequence>
<dbReference type="Pfam" id="PF00359">
    <property type="entry name" value="PTS_EIIA_2"/>
    <property type="match status" value="1"/>
</dbReference>
<dbReference type="InterPro" id="IPR002178">
    <property type="entry name" value="PTS_EIIA_type-2_dom"/>
</dbReference>
<feature type="domain" description="PTS EIIA type-2" evidence="1">
    <location>
        <begin position="1"/>
        <end position="148"/>
    </location>
</feature>
<dbReference type="EMBL" id="RJQC01000002">
    <property type="protein sequence ID" value="RNM30417.1"/>
    <property type="molecule type" value="Genomic_DNA"/>
</dbReference>
<name>A0A3N0I0I0_9FIRM</name>
<reference evidence="2 3" key="1">
    <citation type="submission" date="2018-11" db="EMBL/GenBank/DDBJ databases">
        <title>Clostridium sp. nov., a member of the family Erysipelotrichaceae isolated from pig faeces.</title>
        <authorList>
            <person name="Chang Y.-H."/>
        </authorList>
    </citation>
    <scope>NUCLEOTIDE SEQUENCE [LARGE SCALE GENOMIC DNA]</scope>
    <source>
        <strain evidence="2 3">YH-panp20</strain>
    </source>
</reference>
<evidence type="ECO:0000259" key="1">
    <source>
        <dbReference type="PROSITE" id="PS51094"/>
    </source>
</evidence>
<dbReference type="OrthoDB" id="370976at2"/>
<dbReference type="PANTHER" id="PTHR47738">
    <property type="entry name" value="PTS SYSTEM FRUCTOSE-LIKE EIIA COMPONENT-RELATED"/>
    <property type="match status" value="1"/>
</dbReference>
<keyword evidence="2" id="KW-0813">Transport</keyword>
<dbReference type="RefSeq" id="WP_128520330.1">
    <property type="nucleotide sequence ID" value="NZ_JBQHVF010000004.1"/>
</dbReference>
<dbReference type="CDD" id="cd00211">
    <property type="entry name" value="PTS_IIA_fru"/>
    <property type="match status" value="1"/>
</dbReference>